<proteinExistence type="predicted"/>
<evidence type="ECO:0000256" key="3">
    <source>
        <dbReference type="ARBA" id="ARBA00022692"/>
    </source>
</evidence>
<feature type="transmembrane region" description="Helical" evidence="6">
    <location>
        <begin position="130"/>
        <end position="152"/>
    </location>
</feature>
<dbReference type="InterPro" id="IPR020846">
    <property type="entry name" value="MFS_dom"/>
</dbReference>
<name>A0ABU9V8E3_9ENTR</name>
<comment type="subcellular location">
    <subcellularLocation>
        <location evidence="1">Cell membrane</location>
        <topology evidence="1">Multi-pass membrane protein</topology>
    </subcellularLocation>
</comment>
<evidence type="ECO:0000256" key="4">
    <source>
        <dbReference type="ARBA" id="ARBA00022989"/>
    </source>
</evidence>
<feature type="transmembrane region" description="Helical" evidence="6">
    <location>
        <begin position="331"/>
        <end position="349"/>
    </location>
</feature>
<feature type="transmembrane region" description="Helical" evidence="6">
    <location>
        <begin position="201"/>
        <end position="224"/>
    </location>
</feature>
<keyword evidence="9" id="KW-1185">Reference proteome</keyword>
<feature type="transmembrane region" description="Helical" evidence="6">
    <location>
        <begin position="269"/>
        <end position="287"/>
    </location>
</feature>
<feature type="transmembrane region" description="Helical" evidence="6">
    <location>
        <begin position="44"/>
        <end position="64"/>
    </location>
</feature>
<dbReference type="EMBL" id="JBCIVJ010000015">
    <property type="protein sequence ID" value="MEN0580920.1"/>
    <property type="molecule type" value="Genomic_DNA"/>
</dbReference>
<feature type="transmembrane region" description="Helical" evidence="6">
    <location>
        <begin position="236"/>
        <end position="257"/>
    </location>
</feature>
<keyword evidence="3 6" id="KW-0812">Transmembrane</keyword>
<feature type="transmembrane region" description="Helical" evidence="6">
    <location>
        <begin position="293"/>
        <end position="311"/>
    </location>
</feature>
<feature type="transmembrane region" description="Helical" evidence="6">
    <location>
        <begin position="101"/>
        <end position="123"/>
    </location>
</feature>
<evidence type="ECO:0000259" key="7">
    <source>
        <dbReference type="PROSITE" id="PS50850"/>
    </source>
</evidence>
<feature type="transmembrane region" description="Helical" evidence="6">
    <location>
        <begin position="71"/>
        <end position="89"/>
    </location>
</feature>
<feature type="domain" description="Major facilitator superfamily (MFS) profile" evidence="7">
    <location>
        <begin position="6"/>
        <end position="380"/>
    </location>
</feature>
<dbReference type="Proteomes" id="UP001411173">
    <property type="component" value="Unassembled WGS sequence"/>
</dbReference>
<comment type="caution">
    <text evidence="8">The sequence shown here is derived from an EMBL/GenBank/DDBJ whole genome shotgun (WGS) entry which is preliminary data.</text>
</comment>
<feature type="transmembrane region" description="Helical" evidence="6">
    <location>
        <begin position="158"/>
        <end position="180"/>
    </location>
</feature>
<dbReference type="InterPro" id="IPR050189">
    <property type="entry name" value="MFS_Efflux_Transporters"/>
</dbReference>
<evidence type="ECO:0000256" key="6">
    <source>
        <dbReference type="SAM" id="Phobius"/>
    </source>
</evidence>
<protein>
    <submittedName>
        <fullName evidence="8">MFS transporter</fullName>
    </submittedName>
</protein>
<accession>A0ABU9V8E3</accession>
<dbReference type="RefSeq" id="WP_343194445.1">
    <property type="nucleotide sequence ID" value="NZ_JBCIVJ010000015.1"/>
</dbReference>
<dbReference type="Gene3D" id="1.20.1250.20">
    <property type="entry name" value="MFS general substrate transporter like domains"/>
    <property type="match status" value="1"/>
</dbReference>
<dbReference type="InterPro" id="IPR036259">
    <property type="entry name" value="MFS_trans_sf"/>
</dbReference>
<evidence type="ECO:0000313" key="9">
    <source>
        <dbReference type="Proteomes" id="UP001411173"/>
    </source>
</evidence>
<sequence>MKINFPLLALAIGAFGIGTTEFSPMGLLPVIAQGVDVSIPAAGMLISAYAIGVMVGAPLMTLLLSHRARRNALVFLMAIFTLGNVLSALSPDYTTLMLSRIITSLNHGAFFGLGSVVAASVVAKEKQASAVATMFMGLTIANIGGVPAATWLGGAIGWRMSFLATAGLGVIAMISLYFSLPKGSAGERPDVRKELAVLMRPQVVSALLTTVLGAGAMFTLYTYISPVLHRITDATPAFITAMLVLVGVGFSIGNYLGGKLADRSVTATLKGFLLLLIVIMVAIPWLARSEIGAAISMVVWGAATFAVVPPLQMRVMRVAHEAPGLSSSVNIGAFNLGNALGAAAGGAVISGGLGYTVVPVTGAIIAGMALLLVLLSGRANAERTCTAAE</sequence>
<dbReference type="InterPro" id="IPR011701">
    <property type="entry name" value="MFS"/>
</dbReference>
<keyword evidence="2" id="KW-1003">Cell membrane</keyword>
<keyword evidence="5 6" id="KW-0472">Membrane</keyword>
<keyword evidence="4 6" id="KW-1133">Transmembrane helix</keyword>
<evidence type="ECO:0000256" key="2">
    <source>
        <dbReference type="ARBA" id="ARBA00022475"/>
    </source>
</evidence>
<dbReference type="PANTHER" id="PTHR43124">
    <property type="entry name" value="PURINE EFFLUX PUMP PBUE"/>
    <property type="match status" value="1"/>
</dbReference>
<dbReference type="PROSITE" id="PS50850">
    <property type="entry name" value="MFS"/>
    <property type="match status" value="1"/>
</dbReference>
<reference evidence="8 9" key="1">
    <citation type="submission" date="2024-02" db="EMBL/GenBank/DDBJ databases">
        <title>Whole genome of MDR Enterobacteriaceae from southern Thailand.</title>
        <authorList>
            <person name="Surachat K."/>
        </authorList>
    </citation>
    <scope>NUCLEOTIDE SEQUENCE [LARGE SCALE GENOMIC DNA]</scope>
    <source>
        <strain evidence="8 9">PSU_29</strain>
    </source>
</reference>
<evidence type="ECO:0000256" key="5">
    <source>
        <dbReference type="ARBA" id="ARBA00023136"/>
    </source>
</evidence>
<evidence type="ECO:0000313" key="8">
    <source>
        <dbReference type="EMBL" id="MEN0580920.1"/>
    </source>
</evidence>
<gene>
    <name evidence="8" type="ORF">AAIG39_18195</name>
</gene>
<dbReference type="PANTHER" id="PTHR43124:SF8">
    <property type="entry name" value="INNER MEMBRANE TRANSPORT PROTEIN YDHP"/>
    <property type="match status" value="1"/>
</dbReference>
<feature type="transmembrane region" description="Helical" evidence="6">
    <location>
        <begin position="355"/>
        <end position="375"/>
    </location>
</feature>
<dbReference type="Pfam" id="PF07690">
    <property type="entry name" value="MFS_1"/>
    <property type="match status" value="1"/>
</dbReference>
<dbReference type="SUPFAM" id="SSF103473">
    <property type="entry name" value="MFS general substrate transporter"/>
    <property type="match status" value="1"/>
</dbReference>
<evidence type="ECO:0000256" key="1">
    <source>
        <dbReference type="ARBA" id="ARBA00004651"/>
    </source>
</evidence>
<organism evidence="8 9">
    <name type="scientific">Phytobacter palmae</name>
    <dbReference type="NCBI Taxonomy" id="1855371"/>
    <lineage>
        <taxon>Bacteria</taxon>
        <taxon>Pseudomonadati</taxon>
        <taxon>Pseudomonadota</taxon>
        <taxon>Gammaproteobacteria</taxon>
        <taxon>Enterobacterales</taxon>
        <taxon>Enterobacteriaceae</taxon>
        <taxon>Phytobacter</taxon>
    </lineage>
</organism>
<dbReference type="CDD" id="cd17324">
    <property type="entry name" value="MFS_NepI_like"/>
    <property type="match status" value="1"/>
</dbReference>